<gene>
    <name evidence="2" type="ORF">DFW101_2735</name>
</gene>
<dbReference type="STRING" id="694327.DFW101_2735"/>
<organism evidence="2 3">
    <name type="scientific">Solidesulfovibrio carbinoliphilus subsp. oakridgensis</name>
    <dbReference type="NCBI Taxonomy" id="694327"/>
    <lineage>
        <taxon>Bacteria</taxon>
        <taxon>Pseudomonadati</taxon>
        <taxon>Thermodesulfobacteriota</taxon>
        <taxon>Desulfovibrionia</taxon>
        <taxon>Desulfovibrionales</taxon>
        <taxon>Desulfovibrionaceae</taxon>
        <taxon>Solidesulfovibrio</taxon>
    </lineage>
</organism>
<feature type="compositionally biased region" description="Low complexity" evidence="1">
    <location>
        <begin position="203"/>
        <end position="220"/>
    </location>
</feature>
<name>G7QAI6_9BACT</name>
<proteinExistence type="predicted"/>
<dbReference type="eggNOG" id="COG5526">
    <property type="taxonomic scope" value="Bacteria"/>
</dbReference>
<evidence type="ECO:0000313" key="2">
    <source>
        <dbReference type="EMBL" id="EHJ48739.1"/>
    </source>
</evidence>
<feature type="region of interest" description="Disordered" evidence="1">
    <location>
        <begin position="199"/>
        <end position="220"/>
    </location>
</feature>
<evidence type="ECO:0000313" key="3">
    <source>
        <dbReference type="Proteomes" id="UP000004662"/>
    </source>
</evidence>
<dbReference type="RefSeq" id="WP_009182100.1">
    <property type="nucleotide sequence ID" value="NZ_CM001368.1"/>
</dbReference>
<reference evidence="3" key="1">
    <citation type="journal article" date="2015" name="Genome Announc.">
        <title>High-Quality Draft Genome Sequence of Desulfovibrio carbinoliphilus FW-101-2B, an Organic Acid-Oxidizing Sulfate-Reducing Bacterium Isolated from Uranium(VI)-Contaminated Groundwater.</title>
        <authorList>
            <person name="Ramsay B.D."/>
            <person name="Hwang C."/>
            <person name="Woo H.L."/>
            <person name="Carroll S.L."/>
            <person name="Lucas S."/>
            <person name="Han J."/>
            <person name="Lapidus A.L."/>
            <person name="Cheng J.F."/>
            <person name="Goodwin L.A."/>
            <person name="Pitluck S."/>
            <person name="Peters L."/>
            <person name="Chertkov O."/>
            <person name="Held B."/>
            <person name="Detter J.C."/>
            <person name="Han C.S."/>
            <person name="Tapia R."/>
            <person name="Land M.L."/>
            <person name="Hauser L.J."/>
            <person name="Kyrpides N.C."/>
            <person name="Ivanova N.N."/>
            <person name="Mikhailova N."/>
            <person name="Pagani I."/>
            <person name="Woyke T."/>
            <person name="Arkin A.P."/>
            <person name="Dehal P."/>
            <person name="Chivian D."/>
            <person name="Criddle C.S."/>
            <person name="Wu W."/>
            <person name="Chakraborty R."/>
            <person name="Hazen T.C."/>
            <person name="Fields M.W."/>
        </authorList>
    </citation>
    <scope>NUCLEOTIDE SEQUENCE [LARGE SCALE GENOMIC DNA]</scope>
    <source>
        <strain evidence="3">FW-101-2B</strain>
    </source>
</reference>
<keyword evidence="3" id="KW-1185">Reference proteome</keyword>
<protein>
    <submittedName>
        <fullName evidence="2">Peptidoglycan binding domain-containing protein</fullName>
    </submittedName>
</protein>
<dbReference type="HOGENOM" id="CLU_089960_0_0_7"/>
<dbReference type="EMBL" id="CM001368">
    <property type="protein sequence ID" value="EHJ48739.1"/>
    <property type="molecule type" value="Genomic_DNA"/>
</dbReference>
<accession>G7QAI6</accession>
<dbReference type="AlphaFoldDB" id="G7QAI6"/>
<dbReference type="Proteomes" id="UP000004662">
    <property type="component" value="Chromosome"/>
</dbReference>
<sequence>MPPVRFTEALAREYEGIFAGAAIRPERLSEVRAGAGRLVAGERWSRYRAVEARTGVPAPVVGILHSLECGGSFAGHLHNGDPLSGRTVRVPAGRPAKGVPPFAWEDSAADALGLHGLDRWRDWSVAGVAYVLERYNGFGYRNRRPPVPSPYLWSFTTAYASGKYVADGRWSATAVSRQCGGMALLRVLLETGRVRLPEAEAQGAGRPVPAPEAGEAARPA</sequence>
<evidence type="ECO:0000256" key="1">
    <source>
        <dbReference type="SAM" id="MobiDB-lite"/>
    </source>
</evidence>
<dbReference type="OrthoDB" id="482757at2"/>